<dbReference type="InterPro" id="IPR043146">
    <property type="entry name" value="Penicillin_amidase_N_B-knob"/>
</dbReference>
<dbReference type="EMBL" id="JBHMEX010000057">
    <property type="protein sequence ID" value="MFB9065877.1"/>
    <property type="molecule type" value="Genomic_DNA"/>
</dbReference>
<reference evidence="5 6" key="1">
    <citation type="submission" date="2024-09" db="EMBL/GenBank/DDBJ databases">
        <authorList>
            <person name="Sun Q."/>
            <person name="Mori K."/>
        </authorList>
    </citation>
    <scope>NUCLEOTIDE SEQUENCE [LARGE SCALE GENOMIC DNA]</scope>
    <source>
        <strain evidence="5 6">CECT 7908</strain>
    </source>
</reference>
<evidence type="ECO:0000256" key="2">
    <source>
        <dbReference type="ARBA" id="ARBA00022729"/>
    </source>
</evidence>
<dbReference type="SUPFAM" id="SSF56235">
    <property type="entry name" value="N-terminal nucleophile aminohydrolases (Ntn hydrolases)"/>
    <property type="match status" value="1"/>
</dbReference>
<dbReference type="Gene3D" id="1.10.1400.10">
    <property type="match status" value="1"/>
</dbReference>
<dbReference type="InterPro" id="IPR043147">
    <property type="entry name" value="Penicillin_amidase_A-knob"/>
</dbReference>
<keyword evidence="3" id="KW-0378">Hydrolase</keyword>
<comment type="caution">
    <text evidence="5">The sequence shown here is derived from an EMBL/GenBank/DDBJ whole genome shotgun (WGS) entry which is preliminary data.</text>
</comment>
<dbReference type="InterPro" id="IPR029055">
    <property type="entry name" value="Ntn_hydrolases_N"/>
</dbReference>
<organism evidence="5 6">
    <name type="scientific">Flavobacterium branchiarum</name>
    <dbReference type="NCBI Taxonomy" id="1114870"/>
    <lineage>
        <taxon>Bacteria</taxon>
        <taxon>Pseudomonadati</taxon>
        <taxon>Bacteroidota</taxon>
        <taxon>Flavobacteriia</taxon>
        <taxon>Flavobacteriales</taxon>
        <taxon>Flavobacteriaceae</taxon>
        <taxon>Flavobacterium</taxon>
    </lineage>
</organism>
<name>A0ABV5FR79_9FLAO</name>
<keyword evidence="4" id="KW-0865">Zymogen</keyword>
<dbReference type="InterPro" id="IPR023343">
    <property type="entry name" value="Penicillin_amidase_dom1"/>
</dbReference>
<dbReference type="RefSeq" id="WP_290262648.1">
    <property type="nucleotide sequence ID" value="NZ_JAUFQQ010000003.1"/>
</dbReference>
<gene>
    <name evidence="5" type="ORF">ACFFUQ_17810</name>
</gene>
<dbReference type="InterPro" id="IPR014395">
    <property type="entry name" value="Pen/GL7ACA/AHL_acylase"/>
</dbReference>
<keyword evidence="2" id="KW-0732">Signal</keyword>
<evidence type="ECO:0000256" key="4">
    <source>
        <dbReference type="ARBA" id="ARBA00023145"/>
    </source>
</evidence>
<proteinExistence type="inferred from homology"/>
<dbReference type="Pfam" id="PF01804">
    <property type="entry name" value="Penicil_amidase"/>
    <property type="match status" value="1"/>
</dbReference>
<dbReference type="PANTHER" id="PTHR34218:SF3">
    <property type="entry name" value="ACYL-HOMOSERINE LACTONE ACYLASE PVDQ"/>
    <property type="match status" value="1"/>
</dbReference>
<dbReference type="Gene3D" id="3.60.20.10">
    <property type="entry name" value="Glutamine Phosphoribosylpyrophosphate, subunit 1, domain 1"/>
    <property type="match status" value="1"/>
</dbReference>
<evidence type="ECO:0000313" key="6">
    <source>
        <dbReference type="Proteomes" id="UP001589589"/>
    </source>
</evidence>
<dbReference type="Gene3D" id="1.10.439.10">
    <property type="entry name" value="Penicillin Amidohydrolase, domain 1"/>
    <property type="match status" value="1"/>
</dbReference>
<keyword evidence="6" id="KW-1185">Reference proteome</keyword>
<comment type="similarity">
    <text evidence="1">Belongs to the peptidase S45 family.</text>
</comment>
<dbReference type="Proteomes" id="UP001589589">
    <property type="component" value="Unassembled WGS sequence"/>
</dbReference>
<dbReference type="Gene3D" id="2.30.120.10">
    <property type="match status" value="1"/>
</dbReference>
<accession>A0ABV5FR79</accession>
<evidence type="ECO:0000313" key="5">
    <source>
        <dbReference type="EMBL" id="MFB9065877.1"/>
    </source>
</evidence>
<evidence type="ECO:0000256" key="1">
    <source>
        <dbReference type="ARBA" id="ARBA00006586"/>
    </source>
</evidence>
<evidence type="ECO:0000256" key="3">
    <source>
        <dbReference type="ARBA" id="ARBA00022801"/>
    </source>
</evidence>
<dbReference type="PANTHER" id="PTHR34218">
    <property type="entry name" value="PEPTIDASE S45 PENICILLIN AMIDASE"/>
    <property type="match status" value="1"/>
</dbReference>
<dbReference type="InterPro" id="IPR002692">
    <property type="entry name" value="S45"/>
</dbReference>
<protein>
    <submittedName>
        <fullName evidence="5">Penicillin acylase family protein</fullName>
    </submittedName>
</protein>
<dbReference type="PIRSF" id="PIRSF001227">
    <property type="entry name" value="Pen_acylase"/>
    <property type="match status" value="1"/>
</dbReference>
<sequence>MFDYIKIIKISFFVSCISLQITAQKINPKEISRLEKLAQQVTIIRDNWGIPHVYGKTDADAVFGLLYAQCEDDFKRIEMNYIEKLGRLSEIKGQAVLYNDLEIRLLIDTQEAKADYKKAPVWLKKLLNSYADAINFYLHKHPEVKPALLTHFEPWFPLLWTDGSIGAISTADLTTGELKAFYSGNNDKVAYVEREKNVQTGSNGFAFSPSKTVDGNAILYINPHTTFYFRPEVQVTSEEGLNVYGAVTWGQFFVYQGFNENCGWMHTSSNVDVADMYAEKIVRKNNKIFYEYDKKLLPIIEKEITISYAENGKLVPKKFKTYFTNNGPIMAQRDGKWISLKSNNRSMTSLVQSWVRTKSTNFEDYKKAMDLKANTSNNTVYADNKGNIAYWHGNFIPIRDKKLNWSKVVDGSVSSTQWKGLHEVNETVHLYNPANGWLQNCNSTPYTVAGDNSPKKENFLPYMAPDGENFRGVNAVRLFSKGNNYTLDKVIAEGYDTKLSIFEILIPSLITVFEKNLKITDPEYAALAESIAILKDWDYYANENSVATTLAVEWAYKLDPIIQKAYIDEGELDQVENTKNFAKNATTEQVIPQLQSVLKELKSKWGTWKVAWGEINRFQRSSGAIDLKYDDSKPSLPIAFGPGSWGSLPSYKSSFQNDSKKRYGYNGNSFVCAVEFGNKIKAKSLLAGGNSGDPNSKHFIDQAEMYQKGIFKEVLFYKEDVIKNAEKTYHPGN</sequence>